<evidence type="ECO:0000256" key="2">
    <source>
        <dbReference type="ARBA" id="ARBA00004752"/>
    </source>
</evidence>
<keyword evidence="9 10" id="KW-0133">Cell shape</keyword>
<keyword evidence="4 9" id="KW-0436">Ligase</keyword>
<comment type="pathway">
    <text evidence="2 9 10">Cell wall biogenesis; peptidoglycan biosynthesis.</text>
</comment>
<keyword evidence="8 9" id="KW-0131">Cell cycle</keyword>
<dbReference type="Gene3D" id="3.40.1190.10">
    <property type="entry name" value="Mur-like, catalytic domain"/>
    <property type="match status" value="1"/>
</dbReference>
<dbReference type="GO" id="GO:0009252">
    <property type="term" value="P:peptidoglycan biosynthetic process"/>
    <property type="evidence" value="ECO:0007669"/>
    <property type="project" value="UniProtKB-UniRule"/>
</dbReference>
<keyword evidence="7 9" id="KW-0067">ATP-binding</keyword>
<comment type="caution">
    <text evidence="14">The sequence shown here is derived from an EMBL/GenBank/DDBJ whole genome shotgun (WGS) entry which is preliminary data.</text>
</comment>
<comment type="subcellular location">
    <subcellularLocation>
        <location evidence="1 9 10">Cytoplasm</location>
    </subcellularLocation>
</comment>
<dbReference type="SUPFAM" id="SSF53623">
    <property type="entry name" value="MurD-like peptide ligases, catalytic domain"/>
    <property type="match status" value="1"/>
</dbReference>
<dbReference type="Pfam" id="PF02875">
    <property type="entry name" value="Mur_ligase_C"/>
    <property type="match status" value="1"/>
</dbReference>
<dbReference type="EMBL" id="JACHNX010000005">
    <property type="protein sequence ID" value="MBB4609513.1"/>
    <property type="molecule type" value="Genomic_DNA"/>
</dbReference>
<evidence type="ECO:0000313" key="15">
    <source>
        <dbReference type="Proteomes" id="UP000584663"/>
    </source>
</evidence>
<reference evidence="13 15" key="1">
    <citation type="submission" date="2020-08" db="EMBL/GenBank/DDBJ databases">
        <title>Genomic Encyclopedia of Type Strains, Phase IV (KMG-IV): sequencing the most valuable type-strain genomes for metagenomic binning, comparative biology and taxonomic classification.</title>
        <authorList>
            <person name="Goeker M."/>
        </authorList>
    </citation>
    <scope>NUCLEOTIDE SEQUENCE [LARGE SCALE GENOMIC DNA]</scope>
    <source>
        <strain evidence="13 15">DSM 14562</strain>
    </source>
</reference>
<name>A0AA41A3R3_9SPHN</name>
<evidence type="ECO:0000259" key="11">
    <source>
        <dbReference type="Pfam" id="PF02875"/>
    </source>
</evidence>
<dbReference type="Gene3D" id="3.40.50.720">
    <property type="entry name" value="NAD(P)-binding Rossmann-like Domain"/>
    <property type="match status" value="1"/>
</dbReference>
<dbReference type="Proteomes" id="UP000584663">
    <property type="component" value="Unassembled WGS sequence"/>
</dbReference>
<dbReference type="GO" id="GO:0008764">
    <property type="term" value="F:UDP-N-acetylmuramoylalanine-D-glutamate ligase activity"/>
    <property type="evidence" value="ECO:0007669"/>
    <property type="project" value="UniProtKB-UniRule"/>
</dbReference>
<proteinExistence type="inferred from homology"/>
<evidence type="ECO:0000313" key="14">
    <source>
        <dbReference type="EMBL" id="MBN3560236.1"/>
    </source>
</evidence>
<dbReference type="GO" id="GO:0008360">
    <property type="term" value="P:regulation of cell shape"/>
    <property type="evidence" value="ECO:0007669"/>
    <property type="project" value="UniProtKB-KW"/>
</dbReference>
<dbReference type="Pfam" id="PF21799">
    <property type="entry name" value="MurD-like_N"/>
    <property type="match status" value="1"/>
</dbReference>
<dbReference type="InterPro" id="IPR036565">
    <property type="entry name" value="Mur-like_cat_sf"/>
</dbReference>
<gene>
    <name evidence="9 14" type="primary">murD</name>
    <name evidence="13" type="ORF">GGQ89_001732</name>
    <name evidence="14" type="ORF">JYA60_18600</name>
</gene>
<dbReference type="EC" id="6.3.2.9" evidence="9 10"/>
<evidence type="ECO:0000313" key="16">
    <source>
        <dbReference type="Proteomes" id="UP000704529"/>
    </source>
</evidence>
<comment type="similarity">
    <text evidence="9">Belongs to the MurCDEF family.</text>
</comment>
<dbReference type="Proteomes" id="UP000704529">
    <property type="component" value="Unassembled WGS sequence"/>
</dbReference>
<evidence type="ECO:0000256" key="6">
    <source>
        <dbReference type="ARBA" id="ARBA00022741"/>
    </source>
</evidence>
<evidence type="ECO:0000313" key="13">
    <source>
        <dbReference type="EMBL" id="MBB4609513.1"/>
    </source>
</evidence>
<evidence type="ECO:0000256" key="8">
    <source>
        <dbReference type="ARBA" id="ARBA00023306"/>
    </source>
</evidence>
<feature type="domain" description="Mur ligase C-terminal" evidence="11">
    <location>
        <begin position="293"/>
        <end position="404"/>
    </location>
</feature>
<dbReference type="GO" id="GO:0071555">
    <property type="term" value="P:cell wall organization"/>
    <property type="evidence" value="ECO:0007669"/>
    <property type="project" value="UniProtKB-KW"/>
</dbReference>
<keyword evidence="3 9" id="KW-0963">Cytoplasm</keyword>
<dbReference type="GO" id="GO:0004326">
    <property type="term" value="F:tetrahydrofolylpolyglutamate synthase activity"/>
    <property type="evidence" value="ECO:0007669"/>
    <property type="project" value="InterPro"/>
</dbReference>
<dbReference type="InterPro" id="IPR036615">
    <property type="entry name" value="Mur_ligase_C_dom_sf"/>
</dbReference>
<keyword evidence="15" id="KW-1185">Reference proteome</keyword>
<comment type="function">
    <text evidence="9 10">Cell wall formation. Catalyzes the addition of glutamate to the nucleotide precursor UDP-N-acetylmuramoyl-L-alanine (UMA).</text>
</comment>
<dbReference type="GO" id="GO:0051301">
    <property type="term" value="P:cell division"/>
    <property type="evidence" value="ECO:0007669"/>
    <property type="project" value="UniProtKB-KW"/>
</dbReference>
<evidence type="ECO:0000256" key="3">
    <source>
        <dbReference type="ARBA" id="ARBA00022490"/>
    </source>
</evidence>
<protein>
    <recommendedName>
        <fullName evidence="9 10">UDP-N-acetylmuramoylalanine--D-glutamate ligase</fullName>
        <ecNumber evidence="9 10">6.3.2.9</ecNumber>
    </recommendedName>
    <alternativeName>
        <fullName evidence="9">D-glutamic acid-adding enzyme</fullName>
    </alternativeName>
    <alternativeName>
        <fullName evidence="9">UDP-N-acetylmuramoyl-L-alanyl-D-glutamate synthetase</fullName>
    </alternativeName>
</protein>
<dbReference type="PROSITE" id="PS01011">
    <property type="entry name" value="FOLYLPOLYGLU_SYNT_1"/>
    <property type="match status" value="1"/>
</dbReference>
<comment type="catalytic activity">
    <reaction evidence="9 10">
        <text>UDP-N-acetyl-alpha-D-muramoyl-L-alanine + D-glutamate + ATP = UDP-N-acetyl-alpha-D-muramoyl-L-alanyl-D-glutamate + ADP + phosphate + H(+)</text>
        <dbReference type="Rhea" id="RHEA:16429"/>
        <dbReference type="ChEBI" id="CHEBI:15378"/>
        <dbReference type="ChEBI" id="CHEBI:29986"/>
        <dbReference type="ChEBI" id="CHEBI:30616"/>
        <dbReference type="ChEBI" id="CHEBI:43474"/>
        <dbReference type="ChEBI" id="CHEBI:83898"/>
        <dbReference type="ChEBI" id="CHEBI:83900"/>
        <dbReference type="ChEBI" id="CHEBI:456216"/>
        <dbReference type="EC" id="6.3.2.9"/>
    </reaction>
</comment>
<evidence type="ECO:0000256" key="9">
    <source>
        <dbReference type="HAMAP-Rule" id="MF_00639"/>
    </source>
</evidence>
<evidence type="ECO:0000256" key="4">
    <source>
        <dbReference type="ARBA" id="ARBA00022598"/>
    </source>
</evidence>
<dbReference type="InterPro" id="IPR018109">
    <property type="entry name" value="Folylpolyglutamate_synth_CS"/>
</dbReference>
<dbReference type="Gene3D" id="3.90.190.20">
    <property type="entry name" value="Mur ligase, C-terminal domain"/>
    <property type="match status" value="1"/>
</dbReference>
<organism evidence="14 16">
    <name type="scientific">Sphingomonas yabuuchiae</name>
    <dbReference type="NCBI Taxonomy" id="172044"/>
    <lineage>
        <taxon>Bacteria</taxon>
        <taxon>Pseudomonadati</taxon>
        <taxon>Pseudomonadota</taxon>
        <taxon>Alphaproteobacteria</taxon>
        <taxon>Sphingomonadales</taxon>
        <taxon>Sphingomonadaceae</taxon>
        <taxon>Sphingomonas</taxon>
    </lineage>
</organism>
<dbReference type="InterPro" id="IPR005762">
    <property type="entry name" value="MurD"/>
</dbReference>
<dbReference type="HAMAP" id="MF_00639">
    <property type="entry name" value="MurD"/>
    <property type="match status" value="1"/>
</dbReference>
<evidence type="ECO:0000256" key="10">
    <source>
        <dbReference type="RuleBase" id="RU003664"/>
    </source>
</evidence>
<dbReference type="InterPro" id="IPR013221">
    <property type="entry name" value="Mur_ligase_cen"/>
</dbReference>
<dbReference type="InterPro" id="IPR004101">
    <property type="entry name" value="Mur_ligase_C"/>
</dbReference>
<feature type="binding site" evidence="9">
    <location>
        <begin position="116"/>
        <end position="122"/>
    </location>
    <ligand>
        <name>ATP</name>
        <dbReference type="ChEBI" id="CHEBI:30616"/>
    </ligand>
</feature>
<dbReference type="PANTHER" id="PTHR43692">
    <property type="entry name" value="UDP-N-ACETYLMURAMOYLALANINE--D-GLUTAMATE LIGASE"/>
    <property type="match status" value="1"/>
</dbReference>
<evidence type="ECO:0000256" key="1">
    <source>
        <dbReference type="ARBA" id="ARBA00004496"/>
    </source>
</evidence>
<reference evidence="14" key="2">
    <citation type="submission" date="2021-01" db="EMBL/GenBank/DDBJ databases">
        <title>Genome Sequencing of Type Strains.</title>
        <authorList>
            <person name="Lemaire J.F."/>
            <person name="Inderbitzin P."/>
            <person name="Collins S.B."/>
            <person name="Wespe N."/>
            <person name="Knight-Connoni V."/>
        </authorList>
    </citation>
    <scope>NUCLEOTIDE SEQUENCE</scope>
    <source>
        <strain evidence="14">DSM 14562</strain>
    </source>
</reference>
<dbReference type="GO" id="GO:0005524">
    <property type="term" value="F:ATP binding"/>
    <property type="evidence" value="ECO:0007669"/>
    <property type="project" value="UniProtKB-UniRule"/>
</dbReference>
<accession>A0AA41A3R3</accession>
<evidence type="ECO:0000259" key="12">
    <source>
        <dbReference type="Pfam" id="PF08245"/>
    </source>
</evidence>
<evidence type="ECO:0000256" key="7">
    <source>
        <dbReference type="ARBA" id="ARBA00022840"/>
    </source>
</evidence>
<dbReference type="SUPFAM" id="SSF51984">
    <property type="entry name" value="MurCD N-terminal domain"/>
    <property type="match status" value="1"/>
</dbReference>
<dbReference type="PANTHER" id="PTHR43692:SF1">
    <property type="entry name" value="UDP-N-ACETYLMURAMOYLALANINE--D-GLUTAMATE LIGASE"/>
    <property type="match status" value="1"/>
</dbReference>
<dbReference type="RefSeq" id="WP_184105450.1">
    <property type="nucleotide sequence ID" value="NZ_JACHNX010000005.1"/>
</dbReference>
<keyword evidence="9 10" id="KW-0961">Cell wall biogenesis/degradation</keyword>
<keyword evidence="6 9" id="KW-0547">Nucleotide-binding</keyword>
<dbReference type="AlphaFoldDB" id="A0AA41A3R3"/>
<sequence length="428" mass="44279">MIVSRDWAGKRYAVLGLARSGAATVSALLAGGASVVAWDSDPAKREAFAAHDRLSIAPLDDLSGFDALVVSPGVPLNTHPLAAAARAAGVPVISDIELFAQARKDLPSHKVVGITGTNGKSTTTALVHHILKTAGVPTLMGGNIGLPILGQEPLPEGGVYVLELSSYQIDLTQSLDCDVAVLLNITPDHLDRYDGFAGYAASKARLFAMQSAGHVAVVGTGDEASAHIAQGLAGRTDDLVTIAASGIDQSRWPALQGPHNAQNAQAAIAVARALGIAEDVIEAGLRTYASLPHRMQHVATRNGVAFVNDSKATNPESTAPALAAFSRVHWIVGGKRKGDDLDACTPHLGHVVAAYTIGEAAPLFFDLLKDKVPVVDQSGTLEAAVAHAAAAAQPGDTVLLSPACASFDQFRDYEARGDAFRATVEALA</sequence>
<feature type="domain" description="Mur ligase central" evidence="12">
    <location>
        <begin position="114"/>
        <end position="244"/>
    </location>
</feature>
<dbReference type="NCBIfam" id="TIGR01087">
    <property type="entry name" value="murD"/>
    <property type="match status" value="1"/>
</dbReference>
<dbReference type="GO" id="GO:0005737">
    <property type="term" value="C:cytoplasm"/>
    <property type="evidence" value="ECO:0007669"/>
    <property type="project" value="UniProtKB-SubCell"/>
</dbReference>
<dbReference type="EMBL" id="JAFHKU010000135">
    <property type="protein sequence ID" value="MBN3560236.1"/>
    <property type="molecule type" value="Genomic_DNA"/>
</dbReference>
<keyword evidence="9 10" id="KW-0573">Peptidoglycan synthesis</keyword>
<evidence type="ECO:0000256" key="5">
    <source>
        <dbReference type="ARBA" id="ARBA00022618"/>
    </source>
</evidence>
<dbReference type="Pfam" id="PF08245">
    <property type="entry name" value="Mur_ligase_M"/>
    <property type="match status" value="1"/>
</dbReference>
<dbReference type="SUPFAM" id="SSF53244">
    <property type="entry name" value="MurD-like peptide ligases, peptide-binding domain"/>
    <property type="match status" value="1"/>
</dbReference>
<keyword evidence="5 9" id="KW-0132">Cell division</keyword>